<keyword evidence="1" id="KW-0812">Transmembrane</keyword>
<proteinExistence type="predicted"/>
<gene>
    <name evidence="2" type="ORF">SETIT_9G221100v2</name>
</gene>
<name>A0A368SJG9_SETIT</name>
<sequence length="215" mass="25159">MAMQPLKRMSTHQKLPVMHQKKQERNAMLPSYFSGGLTAAILVFAVLIAATLIVKCKRTAVMRSKTHCNRCFMRPIHWLPMCCRYGYCSHCLALVMMRHHRREWADEPPSVYFCTRRGPVGVVNEMGDVLTFFEEMLPVRKGFEREPFPPWFLNDVKEISEGGETFTVLWYKNIEDCRSRKWPKRRRVVFKHVGDHAVERIGEAEDLPPLIEYSN</sequence>
<organism evidence="2">
    <name type="scientific">Setaria italica</name>
    <name type="common">Foxtail millet</name>
    <name type="synonym">Panicum italicum</name>
    <dbReference type="NCBI Taxonomy" id="4555"/>
    <lineage>
        <taxon>Eukaryota</taxon>
        <taxon>Viridiplantae</taxon>
        <taxon>Streptophyta</taxon>
        <taxon>Embryophyta</taxon>
        <taxon>Tracheophyta</taxon>
        <taxon>Spermatophyta</taxon>
        <taxon>Magnoliopsida</taxon>
        <taxon>Liliopsida</taxon>
        <taxon>Poales</taxon>
        <taxon>Poaceae</taxon>
        <taxon>PACMAD clade</taxon>
        <taxon>Panicoideae</taxon>
        <taxon>Panicodae</taxon>
        <taxon>Paniceae</taxon>
        <taxon>Cenchrinae</taxon>
        <taxon>Setaria</taxon>
    </lineage>
</organism>
<accession>A0A368SJG9</accession>
<dbReference type="AlphaFoldDB" id="A0A368SJG9"/>
<feature type="transmembrane region" description="Helical" evidence="1">
    <location>
        <begin position="32"/>
        <end position="54"/>
    </location>
</feature>
<keyword evidence="1" id="KW-1133">Transmembrane helix</keyword>
<reference evidence="2" key="2">
    <citation type="submission" date="2015-07" db="EMBL/GenBank/DDBJ databases">
        <authorList>
            <person name="Noorani M."/>
        </authorList>
    </citation>
    <scope>NUCLEOTIDE SEQUENCE</scope>
    <source>
        <strain evidence="2">Yugu1</strain>
    </source>
</reference>
<evidence type="ECO:0000313" key="2">
    <source>
        <dbReference type="EMBL" id="RCV42494.1"/>
    </source>
</evidence>
<keyword evidence="1" id="KW-0472">Membrane</keyword>
<dbReference type="EMBL" id="CM003536">
    <property type="protein sequence ID" value="RCV42494.1"/>
    <property type="molecule type" value="Genomic_DNA"/>
</dbReference>
<protein>
    <submittedName>
        <fullName evidence="2">Uncharacterized protein</fullName>
    </submittedName>
</protein>
<evidence type="ECO:0000256" key="1">
    <source>
        <dbReference type="SAM" id="Phobius"/>
    </source>
</evidence>
<reference evidence="2" key="1">
    <citation type="journal article" date="2012" name="Nat. Biotechnol.">
        <title>Reference genome sequence of the model plant Setaria.</title>
        <authorList>
            <person name="Bennetzen J.L."/>
            <person name="Schmutz J."/>
            <person name="Wang H."/>
            <person name="Percifield R."/>
            <person name="Hawkins J."/>
            <person name="Pontaroli A.C."/>
            <person name="Estep M."/>
            <person name="Feng L."/>
            <person name="Vaughn J.N."/>
            <person name="Grimwood J."/>
            <person name="Jenkins J."/>
            <person name="Barry K."/>
            <person name="Lindquist E."/>
            <person name="Hellsten U."/>
            <person name="Deshpande S."/>
            <person name="Wang X."/>
            <person name="Wu X."/>
            <person name="Mitros T."/>
            <person name="Triplett J."/>
            <person name="Yang X."/>
            <person name="Ye C.Y."/>
            <person name="Mauro-Herrera M."/>
            <person name="Wang L."/>
            <person name="Li P."/>
            <person name="Sharma M."/>
            <person name="Sharma R."/>
            <person name="Ronald P.C."/>
            <person name="Panaud O."/>
            <person name="Kellogg E.A."/>
            <person name="Brutnell T.P."/>
            <person name="Doust A.N."/>
            <person name="Tuskan G.A."/>
            <person name="Rokhsar D."/>
            <person name="Devos K.M."/>
        </authorList>
    </citation>
    <scope>NUCLEOTIDE SEQUENCE [LARGE SCALE GENOMIC DNA]</scope>
    <source>
        <strain evidence="2">Yugu1</strain>
    </source>
</reference>